<evidence type="ECO:0000313" key="2">
    <source>
        <dbReference type="Proteomes" id="UP001374579"/>
    </source>
</evidence>
<dbReference type="GO" id="GO:0042554">
    <property type="term" value="P:superoxide anion generation"/>
    <property type="evidence" value="ECO:0007669"/>
    <property type="project" value="TreeGrafter"/>
</dbReference>
<evidence type="ECO:0000313" key="1">
    <source>
        <dbReference type="EMBL" id="KAK7095249.1"/>
    </source>
</evidence>
<dbReference type="AlphaFoldDB" id="A0AAN9AY86"/>
<dbReference type="PANTHER" id="PTHR15175:SF0">
    <property type="entry name" value="SH3 DOMAIN-CONTAINING PROTEIN C23A1.17"/>
    <property type="match status" value="1"/>
</dbReference>
<gene>
    <name evidence="1" type="ORF">V1264_006682</name>
</gene>
<dbReference type="InterPro" id="IPR011990">
    <property type="entry name" value="TPR-like_helical_dom_sf"/>
</dbReference>
<protein>
    <submittedName>
        <fullName evidence="1">Uncharacterized protein</fullName>
    </submittedName>
</protein>
<sequence length="130" mass="15012">MSSVNRDIVCRWQEAVLAVESGRLGDARSLLWEIRHFSAKIWYNLAVVHLMENDYSAADQKFEECLLRDRYLAVAHFQRGVIACLQGRLSAAQEMFARAQEHVRNSDLIDYRQLGLALRLTQKQASDVWC</sequence>
<proteinExistence type="predicted"/>
<dbReference type="PANTHER" id="PTHR15175">
    <property type="entry name" value="NEUTROPHIL CYTOSOLIC FACTOR 2, NEUTROPHIL NADPH OXIDASE FACTOR 2"/>
    <property type="match status" value="1"/>
</dbReference>
<dbReference type="GO" id="GO:0016176">
    <property type="term" value="F:superoxide-generating NADPH oxidase activator activity"/>
    <property type="evidence" value="ECO:0007669"/>
    <property type="project" value="TreeGrafter"/>
</dbReference>
<reference evidence="1 2" key="1">
    <citation type="submission" date="2024-02" db="EMBL/GenBank/DDBJ databases">
        <title>Chromosome-scale genome assembly of the rough periwinkle Littorina saxatilis.</title>
        <authorList>
            <person name="De Jode A."/>
            <person name="Faria R."/>
            <person name="Formenti G."/>
            <person name="Sims Y."/>
            <person name="Smith T.P."/>
            <person name="Tracey A."/>
            <person name="Wood J.M.D."/>
            <person name="Zagrodzka Z.B."/>
            <person name="Johannesson K."/>
            <person name="Butlin R.K."/>
            <person name="Leder E.H."/>
        </authorList>
    </citation>
    <scope>NUCLEOTIDE SEQUENCE [LARGE SCALE GENOMIC DNA]</scope>
    <source>
        <strain evidence="1">Snail1</strain>
        <tissue evidence="1">Muscle</tissue>
    </source>
</reference>
<comment type="caution">
    <text evidence="1">The sequence shown here is derived from an EMBL/GenBank/DDBJ whole genome shotgun (WGS) entry which is preliminary data.</text>
</comment>
<dbReference type="EMBL" id="JBAMIC010000018">
    <property type="protein sequence ID" value="KAK7095249.1"/>
    <property type="molecule type" value="Genomic_DNA"/>
</dbReference>
<accession>A0AAN9AY86</accession>
<dbReference type="SUPFAM" id="SSF48452">
    <property type="entry name" value="TPR-like"/>
    <property type="match status" value="1"/>
</dbReference>
<organism evidence="1 2">
    <name type="scientific">Littorina saxatilis</name>
    <dbReference type="NCBI Taxonomy" id="31220"/>
    <lineage>
        <taxon>Eukaryota</taxon>
        <taxon>Metazoa</taxon>
        <taxon>Spiralia</taxon>
        <taxon>Lophotrochozoa</taxon>
        <taxon>Mollusca</taxon>
        <taxon>Gastropoda</taxon>
        <taxon>Caenogastropoda</taxon>
        <taxon>Littorinimorpha</taxon>
        <taxon>Littorinoidea</taxon>
        <taxon>Littorinidae</taxon>
        <taxon>Littorina</taxon>
    </lineage>
</organism>
<dbReference type="SMART" id="SM00028">
    <property type="entry name" value="TPR"/>
    <property type="match status" value="2"/>
</dbReference>
<keyword evidence="2" id="KW-1185">Reference proteome</keyword>
<dbReference type="Proteomes" id="UP001374579">
    <property type="component" value="Unassembled WGS sequence"/>
</dbReference>
<dbReference type="InterPro" id="IPR019734">
    <property type="entry name" value="TPR_rpt"/>
</dbReference>
<dbReference type="Gene3D" id="1.25.40.10">
    <property type="entry name" value="Tetratricopeptide repeat domain"/>
    <property type="match status" value="1"/>
</dbReference>
<name>A0AAN9AY86_9CAEN</name>
<dbReference type="InterPro" id="IPR051864">
    <property type="entry name" value="NCF2_NOXA1"/>
</dbReference>